<comment type="similarity">
    <text evidence="5">Belongs to the creatininase superfamily.</text>
</comment>
<dbReference type="AlphaFoldDB" id="A0A7W7CB88"/>
<name>A0A7W7CB88_9PSEU</name>
<keyword evidence="3 6" id="KW-0378">Hydrolase</keyword>
<dbReference type="GO" id="GO:0016811">
    <property type="term" value="F:hydrolase activity, acting on carbon-nitrogen (but not peptide) bonds, in linear amides"/>
    <property type="evidence" value="ECO:0007669"/>
    <property type="project" value="TreeGrafter"/>
</dbReference>
<keyword evidence="7" id="KW-1185">Reference proteome</keyword>
<dbReference type="GO" id="GO:0047789">
    <property type="term" value="F:creatininase activity"/>
    <property type="evidence" value="ECO:0007669"/>
    <property type="project" value="UniProtKB-EC"/>
</dbReference>
<protein>
    <submittedName>
        <fullName evidence="6">Creatinine amidohydrolase</fullName>
        <ecNumber evidence="6">3.5.2.10</ecNumber>
    </submittedName>
</protein>
<dbReference type="Proteomes" id="UP000533598">
    <property type="component" value="Unassembled WGS sequence"/>
</dbReference>
<evidence type="ECO:0000256" key="1">
    <source>
        <dbReference type="ARBA" id="ARBA00001947"/>
    </source>
</evidence>
<reference evidence="6 7" key="1">
    <citation type="submission" date="2020-08" db="EMBL/GenBank/DDBJ databases">
        <title>Sequencing the genomes of 1000 actinobacteria strains.</title>
        <authorList>
            <person name="Klenk H.-P."/>
        </authorList>
    </citation>
    <scope>NUCLEOTIDE SEQUENCE [LARGE SCALE GENOMIC DNA]</scope>
    <source>
        <strain evidence="6 7">DSM 44230</strain>
    </source>
</reference>
<organism evidence="6 7">
    <name type="scientific">Crossiella cryophila</name>
    <dbReference type="NCBI Taxonomy" id="43355"/>
    <lineage>
        <taxon>Bacteria</taxon>
        <taxon>Bacillati</taxon>
        <taxon>Actinomycetota</taxon>
        <taxon>Actinomycetes</taxon>
        <taxon>Pseudonocardiales</taxon>
        <taxon>Pseudonocardiaceae</taxon>
        <taxon>Crossiella</taxon>
    </lineage>
</organism>
<evidence type="ECO:0000313" key="6">
    <source>
        <dbReference type="EMBL" id="MBB4677966.1"/>
    </source>
</evidence>
<dbReference type="InterPro" id="IPR003785">
    <property type="entry name" value="Creatininase/forma_Hydrolase"/>
</dbReference>
<dbReference type="SUPFAM" id="SSF102215">
    <property type="entry name" value="Creatininase"/>
    <property type="match status" value="1"/>
</dbReference>
<dbReference type="GO" id="GO:0046872">
    <property type="term" value="F:metal ion binding"/>
    <property type="evidence" value="ECO:0007669"/>
    <property type="project" value="UniProtKB-KW"/>
</dbReference>
<sequence>MTSHRLGELTTEQAAAAVRDSPVVLLPAGAFEQHGPGLPMATDLIRAERVADLVAAKLDGRAVIGPSLPVGVSPHHLAFAGTISLSTTTFATLVREYTDSLYRHGWRKILVITGHGGNNAALGTVAQDYLATHPDLEFAWTPLTALAGQVVAGMGVSEVHGHSGEAETAQMLHLAPELVRTSHLRPGTTTLDELSPLARLSRKDGHPKLALRYDRLSPNGVLGDPRRATAQAGESIVDTVVNRIVGYVDDWLAT</sequence>
<comment type="cofactor">
    <cofactor evidence="1">
        <name>Zn(2+)</name>
        <dbReference type="ChEBI" id="CHEBI:29105"/>
    </cofactor>
</comment>
<dbReference type="PANTHER" id="PTHR35005">
    <property type="entry name" value="3-DEHYDRO-SCYLLO-INOSOSE HYDROLASE"/>
    <property type="match status" value="1"/>
</dbReference>
<evidence type="ECO:0000256" key="4">
    <source>
        <dbReference type="ARBA" id="ARBA00022833"/>
    </source>
</evidence>
<evidence type="ECO:0000256" key="3">
    <source>
        <dbReference type="ARBA" id="ARBA00022801"/>
    </source>
</evidence>
<comment type="caution">
    <text evidence="6">The sequence shown here is derived from an EMBL/GenBank/DDBJ whole genome shotgun (WGS) entry which is preliminary data.</text>
</comment>
<dbReference type="Gene3D" id="3.40.50.10310">
    <property type="entry name" value="Creatininase"/>
    <property type="match status" value="1"/>
</dbReference>
<dbReference type="Pfam" id="PF02633">
    <property type="entry name" value="Creatininase"/>
    <property type="match status" value="1"/>
</dbReference>
<evidence type="ECO:0000256" key="5">
    <source>
        <dbReference type="ARBA" id="ARBA00024029"/>
    </source>
</evidence>
<gene>
    <name evidence="6" type="ORF">HNR67_004084</name>
</gene>
<dbReference type="EMBL" id="JACHMH010000001">
    <property type="protein sequence ID" value="MBB4677966.1"/>
    <property type="molecule type" value="Genomic_DNA"/>
</dbReference>
<dbReference type="GO" id="GO:0009231">
    <property type="term" value="P:riboflavin biosynthetic process"/>
    <property type="evidence" value="ECO:0007669"/>
    <property type="project" value="TreeGrafter"/>
</dbReference>
<dbReference type="EC" id="3.5.2.10" evidence="6"/>
<evidence type="ECO:0000256" key="2">
    <source>
        <dbReference type="ARBA" id="ARBA00022723"/>
    </source>
</evidence>
<dbReference type="InterPro" id="IPR024087">
    <property type="entry name" value="Creatininase-like_sf"/>
</dbReference>
<dbReference type="RefSeq" id="WP_185003847.1">
    <property type="nucleotide sequence ID" value="NZ_BAAAUI010000027.1"/>
</dbReference>
<dbReference type="PANTHER" id="PTHR35005:SF1">
    <property type="entry name" value="2-AMINO-5-FORMYLAMINO-6-RIBOSYLAMINOPYRIMIDIN-4(3H)-ONE 5'-MONOPHOSPHATE DEFORMYLASE"/>
    <property type="match status" value="1"/>
</dbReference>
<accession>A0A7W7CB88</accession>
<keyword evidence="2" id="KW-0479">Metal-binding</keyword>
<keyword evidence="4" id="KW-0862">Zinc</keyword>
<evidence type="ECO:0000313" key="7">
    <source>
        <dbReference type="Proteomes" id="UP000533598"/>
    </source>
</evidence>
<proteinExistence type="inferred from homology"/>